<keyword evidence="4" id="KW-1185">Reference proteome</keyword>
<sequence>MASSAMKGRAWTRKEDEALCKAYRWISEDSVRGISQTSEGVWTRVSKKYLEFYEGTIPPNTRNHESYSSRCKKHLHPSLNKWHQALLAAARRHESGANYYDEVRQAEELYMEGSSKPFQFHGCWEICKGWMLFEDPPQHRVDPLEAASPSVDMNEDGSPTIQQTRVENPTPSEISLPRAMGRNKARRLREKGKANADYAAQHEVAVSFRLLAEQNAREAEERKCRHEERAKKIQEEMDDKNMERNTSNYTPMSKAYFDRKKKEIMARQQLFTSDYTPTMADDEDDIDYGY</sequence>
<gene>
    <name evidence="3" type="ORF">C1H46_041044</name>
</gene>
<comment type="caution">
    <text evidence="3">The sequence shown here is derived from an EMBL/GenBank/DDBJ whole genome shotgun (WGS) entry which is preliminary data.</text>
</comment>
<evidence type="ECO:0000313" key="4">
    <source>
        <dbReference type="Proteomes" id="UP000315295"/>
    </source>
</evidence>
<evidence type="ECO:0000313" key="3">
    <source>
        <dbReference type="EMBL" id="TQD73423.1"/>
    </source>
</evidence>
<dbReference type="InterPro" id="IPR029466">
    <property type="entry name" value="NAM-associated_C"/>
</dbReference>
<protein>
    <recommendedName>
        <fullName evidence="2">No apical meristem-associated C-terminal domain-containing protein</fullName>
    </recommendedName>
</protein>
<dbReference type="STRING" id="106549.A0A540KGU4"/>
<dbReference type="Pfam" id="PF14303">
    <property type="entry name" value="NAM-associated"/>
    <property type="match status" value="1"/>
</dbReference>
<feature type="domain" description="No apical meristem-associated C-terminal" evidence="2">
    <location>
        <begin position="116"/>
        <end position="264"/>
    </location>
</feature>
<feature type="compositionally biased region" description="Polar residues" evidence="1">
    <location>
        <begin position="157"/>
        <end position="173"/>
    </location>
</feature>
<dbReference type="AlphaFoldDB" id="A0A540KGU4"/>
<reference evidence="3 4" key="1">
    <citation type="journal article" date="2019" name="G3 (Bethesda)">
        <title>Sequencing of a Wild Apple (Malus baccata) Genome Unravels the Differences Between Cultivated and Wild Apple Species Regarding Disease Resistance and Cold Tolerance.</title>
        <authorList>
            <person name="Chen X."/>
        </authorList>
    </citation>
    <scope>NUCLEOTIDE SEQUENCE [LARGE SCALE GENOMIC DNA]</scope>
    <source>
        <strain evidence="4">cv. Shandingzi</strain>
        <tissue evidence="3">Leaves</tissue>
    </source>
</reference>
<accession>A0A540KGU4</accession>
<evidence type="ECO:0000256" key="1">
    <source>
        <dbReference type="SAM" id="MobiDB-lite"/>
    </source>
</evidence>
<dbReference type="PANTHER" id="PTHR45023">
    <property type="match status" value="1"/>
</dbReference>
<dbReference type="EMBL" id="VIEB01001288">
    <property type="protein sequence ID" value="TQD73423.1"/>
    <property type="molecule type" value="Genomic_DNA"/>
</dbReference>
<dbReference type="PANTHER" id="PTHR45023:SF4">
    <property type="entry name" value="GLYCINE-RICH PROTEIN-RELATED"/>
    <property type="match status" value="1"/>
</dbReference>
<name>A0A540KGU4_MALBA</name>
<dbReference type="Proteomes" id="UP000315295">
    <property type="component" value="Unassembled WGS sequence"/>
</dbReference>
<organism evidence="3 4">
    <name type="scientific">Malus baccata</name>
    <name type="common">Siberian crab apple</name>
    <name type="synonym">Pyrus baccata</name>
    <dbReference type="NCBI Taxonomy" id="106549"/>
    <lineage>
        <taxon>Eukaryota</taxon>
        <taxon>Viridiplantae</taxon>
        <taxon>Streptophyta</taxon>
        <taxon>Embryophyta</taxon>
        <taxon>Tracheophyta</taxon>
        <taxon>Spermatophyta</taxon>
        <taxon>Magnoliopsida</taxon>
        <taxon>eudicotyledons</taxon>
        <taxon>Gunneridae</taxon>
        <taxon>Pentapetalae</taxon>
        <taxon>rosids</taxon>
        <taxon>fabids</taxon>
        <taxon>Rosales</taxon>
        <taxon>Rosaceae</taxon>
        <taxon>Amygdaloideae</taxon>
        <taxon>Maleae</taxon>
        <taxon>Malus</taxon>
    </lineage>
</organism>
<evidence type="ECO:0000259" key="2">
    <source>
        <dbReference type="Pfam" id="PF14303"/>
    </source>
</evidence>
<proteinExistence type="predicted"/>
<feature type="region of interest" description="Disordered" evidence="1">
    <location>
        <begin position="149"/>
        <end position="176"/>
    </location>
</feature>